<keyword evidence="3" id="KW-0732">Signal</keyword>
<comment type="caution">
    <text evidence="5">The sequence shown here is derived from an EMBL/GenBank/DDBJ whole genome shotgun (WGS) entry which is preliminary data.</text>
</comment>
<organism evidence="5 6">
    <name type="scientific">Shewanella holmiensis</name>
    <dbReference type="NCBI Taxonomy" id="2952222"/>
    <lineage>
        <taxon>Bacteria</taxon>
        <taxon>Pseudomonadati</taxon>
        <taxon>Pseudomonadota</taxon>
        <taxon>Gammaproteobacteria</taxon>
        <taxon>Alteromonadales</taxon>
        <taxon>Shewanellaceae</taxon>
        <taxon>Shewanella</taxon>
    </lineage>
</organism>
<dbReference type="RefSeq" id="WP_261299566.1">
    <property type="nucleotide sequence ID" value="NZ_JAMTCD010000025.1"/>
</dbReference>
<dbReference type="NCBIfam" id="TIGR01256">
    <property type="entry name" value="modA"/>
    <property type="match status" value="1"/>
</dbReference>
<dbReference type="InterPro" id="IPR044084">
    <property type="entry name" value="AvModA-like_subst-bd"/>
</dbReference>
<dbReference type="EMBL" id="JAMTCD010000025">
    <property type="protein sequence ID" value="MCT7943231.1"/>
    <property type="molecule type" value="Genomic_DNA"/>
</dbReference>
<name>A0A9X3AR60_9GAMM</name>
<dbReference type="GO" id="GO:0046872">
    <property type="term" value="F:metal ion binding"/>
    <property type="evidence" value="ECO:0007669"/>
    <property type="project" value="UniProtKB-KW"/>
</dbReference>
<reference evidence="5" key="1">
    <citation type="journal article" date="2023" name="Int. J. Syst. Evol. Microbiol.">
        <title>&lt;i&gt;Shewanella septentrionalis&lt;/i&gt; sp. nov. and &lt;i&gt;Shewanella holmiensis&lt;/i&gt; sp. nov., isolated from Baltic Sea water and sediments.</title>
        <authorList>
            <person name="Martin-Rodriguez A.J."/>
            <person name="Thorell K."/>
            <person name="Joffre E."/>
            <person name="Jensie-Markopoulos S."/>
            <person name="Moore E.R.B."/>
            <person name="Sjoling A."/>
        </authorList>
    </citation>
    <scope>NUCLEOTIDE SEQUENCE</scope>
    <source>
        <strain evidence="5">SP1S2-7</strain>
    </source>
</reference>
<dbReference type="Pfam" id="PF13531">
    <property type="entry name" value="SBP_bac_11"/>
    <property type="match status" value="1"/>
</dbReference>
<gene>
    <name evidence="5" type="primary">modA</name>
    <name evidence="5" type="ORF">NE535_15785</name>
</gene>
<dbReference type="GO" id="GO:0015689">
    <property type="term" value="P:molybdate ion transport"/>
    <property type="evidence" value="ECO:0007669"/>
    <property type="project" value="InterPro"/>
</dbReference>
<proteinExistence type="inferred from homology"/>
<dbReference type="InterPro" id="IPR050682">
    <property type="entry name" value="ModA/WtpA"/>
</dbReference>
<dbReference type="PANTHER" id="PTHR30632">
    <property type="entry name" value="MOLYBDATE-BINDING PERIPLASMIC PROTEIN"/>
    <property type="match status" value="1"/>
</dbReference>
<evidence type="ECO:0000256" key="4">
    <source>
        <dbReference type="PIRSR" id="PIRSR004846-1"/>
    </source>
</evidence>
<evidence type="ECO:0000313" key="5">
    <source>
        <dbReference type="EMBL" id="MCT7943231.1"/>
    </source>
</evidence>
<dbReference type="Proteomes" id="UP001155546">
    <property type="component" value="Unassembled WGS sequence"/>
</dbReference>
<evidence type="ECO:0000256" key="2">
    <source>
        <dbReference type="ARBA" id="ARBA00022723"/>
    </source>
</evidence>
<keyword evidence="6" id="KW-1185">Reference proteome</keyword>
<dbReference type="GO" id="GO:0030973">
    <property type="term" value="F:molybdate ion binding"/>
    <property type="evidence" value="ECO:0007669"/>
    <property type="project" value="InterPro"/>
</dbReference>
<dbReference type="AlphaFoldDB" id="A0A9X3AR60"/>
<dbReference type="PANTHER" id="PTHR30632:SF14">
    <property type="entry name" value="TUNGSTATE_MOLYBDATE_CHROMATE-BINDING PROTEIN MODA"/>
    <property type="match status" value="1"/>
</dbReference>
<dbReference type="SUPFAM" id="SSF53850">
    <property type="entry name" value="Periplasmic binding protein-like II"/>
    <property type="match status" value="1"/>
</dbReference>
<protein>
    <submittedName>
        <fullName evidence="5">Molybdate ABC transporter substrate-binding protein</fullName>
    </submittedName>
</protein>
<keyword evidence="4" id="KW-0500">Molybdenum</keyword>
<keyword evidence="2 4" id="KW-0479">Metal-binding</keyword>
<sequence length="260" mass="27949">MQPHFAFSSSNPPIAVAANVKFAMDDIAAKFTQDTGMTVRLSYGSSGNFVSQIQHGAPFELLLSADEFYPNQLVKAGLTQDAGQIYAMGRLAVAASKGSSLVLDSQLLGVKALIESGKLKRFAIANPAHAPYGERAQQVLAKQGLWQAVEPYIILGENASQAAQFAVSGSTQGGIIPLSLVLTPNFERIGQYAAIDDALYQPIQQRMVLMKQASKTAVDFYHYMQTPVAQTILIKYGFHVPEAVLASETNHTLFAPEGGK</sequence>
<dbReference type="PIRSF" id="PIRSF004846">
    <property type="entry name" value="ModA"/>
    <property type="match status" value="1"/>
</dbReference>
<dbReference type="CDD" id="cd13539">
    <property type="entry name" value="PBP2_AvModA"/>
    <property type="match status" value="1"/>
</dbReference>
<evidence type="ECO:0000256" key="1">
    <source>
        <dbReference type="ARBA" id="ARBA00009175"/>
    </source>
</evidence>
<comment type="similarity">
    <text evidence="1">Belongs to the bacterial solute-binding protein ModA family.</text>
</comment>
<evidence type="ECO:0000256" key="3">
    <source>
        <dbReference type="ARBA" id="ARBA00022729"/>
    </source>
</evidence>
<feature type="binding site" evidence="4">
    <location>
        <position position="46"/>
    </location>
    <ligand>
        <name>molybdate</name>
        <dbReference type="ChEBI" id="CHEBI:36264"/>
    </ligand>
</feature>
<dbReference type="InterPro" id="IPR005950">
    <property type="entry name" value="ModA"/>
</dbReference>
<evidence type="ECO:0000313" key="6">
    <source>
        <dbReference type="Proteomes" id="UP001155546"/>
    </source>
</evidence>
<accession>A0A9X3AR60</accession>
<dbReference type="Gene3D" id="3.40.190.10">
    <property type="entry name" value="Periplasmic binding protein-like II"/>
    <property type="match status" value="2"/>
</dbReference>